<dbReference type="GO" id="GO:0005929">
    <property type="term" value="C:cilium"/>
    <property type="evidence" value="ECO:0007669"/>
    <property type="project" value="UniProtKB-SubCell"/>
</dbReference>
<evidence type="ECO:0000259" key="6">
    <source>
        <dbReference type="Pfam" id="PF22544"/>
    </source>
</evidence>
<evidence type="ECO:0000313" key="7">
    <source>
        <dbReference type="EMBL" id="SVC78859.1"/>
    </source>
</evidence>
<dbReference type="NCBIfam" id="NF012200">
    <property type="entry name" value="choice_anch_D"/>
    <property type="match status" value="2"/>
</dbReference>
<comment type="subcellular location">
    <subcellularLocation>
        <location evidence="1">Cell projection</location>
        <location evidence="1">Cilium</location>
    </subcellularLocation>
    <subcellularLocation>
        <location evidence="2">Cytoplasm</location>
    </subcellularLocation>
</comment>
<dbReference type="GO" id="GO:0005737">
    <property type="term" value="C:cytoplasm"/>
    <property type="evidence" value="ECO:0007669"/>
    <property type="project" value="UniProtKB-SubCell"/>
</dbReference>
<keyword evidence="5" id="KW-0966">Cell projection</keyword>
<evidence type="ECO:0000256" key="1">
    <source>
        <dbReference type="ARBA" id="ARBA00004138"/>
    </source>
</evidence>
<dbReference type="Pfam" id="PF22544">
    <property type="entry name" value="HYDIN_VesB_CFA65-like_Ig"/>
    <property type="match status" value="2"/>
</dbReference>
<reference evidence="7" key="1">
    <citation type="submission" date="2018-05" db="EMBL/GenBank/DDBJ databases">
        <authorList>
            <person name="Lanie J.A."/>
            <person name="Ng W.-L."/>
            <person name="Kazmierczak K.M."/>
            <person name="Andrzejewski T.M."/>
            <person name="Davidsen T.M."/>
            <person name="Wayne K.J."/>
            <person name="Tettelin H."/>
            <person name="Glass J.I."/>
            <person name="Rusch D."/>
            <person name="Podicherti R."/>
            <person name="Tsui H.-C.T."/>
            <person name="Winkler M.E."/>
        </authorList>
    </citation>
    <scope>NUCLEOTIDE SEQUENCE</scope>
</reference>
<feature type="non-terminal residue" evidence="7">
    <location>
        <position position="1"/>
    </location>
</feature>
<evidence type="ECO:0000256" key="3">
    <source>
        <dbReference type="ARBA" id="ARBA00022490"/>
    </source>
</evidence>
<keyword evidence="3" id="KW-0963">Cytoplasm</keyword>
<feature type="non-terminal residue" evidence="7">
    <location>
        <position position="337"/>
    </location>
</feature>
<name>A0A382PZV0_9ZZZZ</name>
<dbReference type="EMBL" id="UINC01110982">
    <property type="protein sequence ID" value="SVC78859.1"/>
    <property type="molecule type" value="Genomic_DNA"/>
</dbReference>
<dbReference type="InterPro" id="IPR053879">
    <property type="entry name" value="HYDIN_VesB_CFA65-like_Ig"/>
</dbReference>
<proteinExistence type="predicted"/>
<dbReference type="Gene3D" id="2.60.40.10">
    <property type="entry name" value="Immunoglobulins"/>
    <property type="match status" value="2"/>
</dbReference>
<organism evidence="7">
    <name type="scientific">marine metagenome</name>
    <dbReference type="NCBI Taxonomy" id="408172"/>
    <lineage>
        <taxon>unclassified sequences</taxon>
        <taxon>metagenomes</taxon>
        <taxon>ecological metagenomes</taxon>
    </lineage>
</organism>
<accession>A0A382PZV0</accession>
<evidence type="ECO:0000256" key="5">
    <source>
        <dbReference type="ARBA" id="ARBA00023273"/>
    </source>
</evidence>
<evidence type="ECO:0000256" key="4">
    <source>
        <dbReference type="ARBA" id="ARBA00023069"/>
    </source>
</evidence>
<feature type="domain" description="HYDIN/VesB/CFA65-like Ig-like" evidence="6">
    <location>
        <begin position="102"/>
        <end position="191"/>
    </location>
</feature>
<evidence type="ECO:0000256" key="2">
    <source>
        <dbReference type="ARBA" id="ARBA00004496"/>
    </source>
</evidence>
<protein>
    <recommendedName>
        <fullName evidence="6">HYDIN/VesB/CFA65-like Ig-like domain-containing protein</fullName>
    </recommendedName>
</protein>
<keyword evidence="4" id="KW-0969">Cilium</keyword>
<gene>
    <name evidence="7" type="ORF">METZ01_LOCUS331713</name>
</gene>
<sequence>RTQLASFDMGRTYEGLTVTDSITIFNAGGSDLVITDISSDNNAFTLSASSATINSDGNLSIFVTFAPTAAENYTGHIVLTSNSASSPDTVTVVGVGGHSLLLSSTNLNLNTYPGLTVTNSFTISNAGGADLVITDISSDNNAFILSGSNATVISSGNYINVSVSLSPTAGESYTGNIVITSSSGSSPDIVNLNGGSYSTWGGPDETGYLWVNSFDDGGPSFSWIDTVGATATGVTGDDILAEVVLPFSVEYYGVEYDTIAVVTNGWIGMGPDFENEYSTTSPSNYSIPDANEPNKIIAPLWNDWMVMDDIFVKTVGSAPNRQFVVIFHELLHYGVES</sequence>
<dbReference type="AlphaFoldDB" id="A0A382PZV0"/>
<dbReference type="InterPro" id="IPR013783">
    <property type="entry name" value="Ig-like_fold"/>
</dbReference>
<feature type="domain" description="HYDIN/VesB/CFA65-like Ig-like" evidence="6">
    <location>
        <begin position="7"/>
        <end position="94"/>
    </location>
</feature>